<name>A0A370HHB7_9HYPH</name>
<protein>
    <submittedName>
        <fullName evidence="2">Uncharacterized protein</fullName>
    </submittedName>
</protein>
<dbReference type="Proteomes" id="UP000254925">
    <property type="component" value="Unassembled WGS sequence"/>
</dbReference>
<dbReference type="AlphaFoldDB" id="A0A370HHB7"/>
<sequence>MRKDNPCISVCEFDGRTGWCLGCGRTIPEIREWQKLTPYRRTALLRELPRRVKQVRTDNEASRNQATGRVRRTFPAPSGSKRPN</sequence>
<dbReference type="InterPro" id="IPR010710">
    <property type="entry name" value="DUF1289"/>
</dbReference>
<proteinExistence type="predicted"/>
<dbReference type="Pfam" id="PF06945">
    <property type="entry name" value="DUF1289"/>
    <property type="match status" value="1"/>
</dbReference>
<evidence type="ECO:0000313" key="2">
    <source>
        <dbReference type="EMBL" id="RDI57211.1"/>
    </source>
</evidence>
<organism evidence="2 3">
    <name type="scientific">Microvirga subterranea</name>
    <dbReference type="NCBI Taxonomy" id="186651"/>
    <lineage>
        <taxon>Bacteria</taxon>
        <taxon>Pseudomonadati</taxon>
        <taxon>Pseudomonadota</taxon>
        <taxon>Alphaproteobacteria</taxon>
        <taxon>Hyphomicrobiales</taxon>
        <taxon>Methylobacteriaceae</taxon>
        <taxon>Microvirga</taxon>
    </lineage>
</organism>
<dbReference type="OrthoDB" id="9811423at2"/>
<keyword evidence="3" id="KW-1185">Reference proteome</keyword>
<dbReference type="PANTHER" id="PTHR35175">
    <property type="entry name" value="DUF1289 DOMAIN-CONTAINING PROTEIN"/>
    <property type="match status" value="1"/>
</dbReference>
<dbReference type="EMBL" id="QQBB01000007">
    <property type="protein sequence ID" value="RDI57211.1"/>
    <property type="molecule type" value="Genomic_DNA"/>
</dbReference>
<dbReference type="RefSeq" id="WP_114771441.1">
    <property type="nucleotide sequence ID" value="NZ_QQBB01000007.1"/>
</dbReference>
<accession>A0A370HHB7</accession>
<dbReference type="PANTHER" id="PTHR35175:SF2">
    <property type="entry name" value="DUF1289 DOMAIN-CONTAINING PROTEIN"/>
    <property type="match status" value="1"/>
</dbReference>
<reference evidence="2 3" key="1">
    <citation type="submission" date="2018-07" db="EMBL/GenBank/DDBJ databases">
        <title>Genomic Encyclopedia of Type Strains, Phase IV (KMG-IV): sequencing the most valuable type-strain genomes for metagenomic binning, comparative biology and taxonomic classification.</title>
        <authorList>
            <person name="Goeker M."/>
        </authorList>
    </citation>
    <scope>NUCLEOTIDE SEQUENCE [LARGE SCALE GENOMIC DNA]</scope>
    <source>
        <strain evidence="2 3">DSM 14364</strain>
    </source>
</reference>
<evidence type="ECO:0000256" key="1">
    <source>
        <dbReference type="SAM" id="MobiDB-lite"/>
    </source>
</evidence>
<gene>
    <name evidence="2" type="ORF">DES45_107128</name>
</gene>
<evidence type="ECO:0000313" key="3">
    <source>
        <dbReference type="Proteomes" id="UP000254925"/>
    </source>
</evidence>
<feature type="region of interest" description="Disordered" evidence="1">
    <location>
        <begin position="53"/>
        <end position="84"/>
    </location>
</feature>
<comment type="caution">
    <text evidence="2">The sequence shown here is derived from an EMBL/GenBank/DDBJ whole genome shotgun (WGS) entry which is preliminary data.</text>
</comment>